<keyword evidence="1" id="KW-0812">Transmembrane</keyword>
<accession>A0AAV6H4I7</accession>
<evidence type="ECO:0000313" key="2">
    <source>
        <dbReference type="EMBL" id="KAG5280917.1"/>
    </source>
</evidence>
<comment type="caution">
    <text evidence="2">The sequence shown here is derived from an EMBL/GenBank/DDBJ whole genome shotgun (WGS) entry which is preliminary data.</text>
</comment>
<gene>
    <name evidence="2" type="ORF">AALO_G00065430</name>
</gene>
<organism evidence="2 3">
    <name type="scientific">Alosa alosa</name>
    <name type="common">allis shad</name>
    <dbReference type="NCBI Taxonomy" id="278164"/>
    <lineage>
        <taxon>Eukaryota</taxon>
        <taxon>Metazoa</taxon>
        <taxon>Chordata</taxon>
        <taxon>Craniata</taxon>
        <taxon>Vertebrata</taxon>
        <taxon>Euteleostomi</taxon>
        <taxon>Actinopterygii</taxon>
        <taxon>Neopterygii</taxon>
        <taxon>Teleostei</taxon>
        <taxon>Clupei</taxon>
        <taxon>Clupeiformes</taxon>
        <taxon>Clupeoidei</taxon>
        <taxon>Clupeidae</taxon>
        <taxon>Alosa</taxon>
    </lineage>
</organism>
<proteinExistence type="predicted"/>
<reference evidence="2" key="1">
    <citation type="submission" date="2020-10" db="EMBL/GenBank/DDBJ databases">
        <title>Chromosome-scale genome assembly of the Allis shad, Alosa alosa.</title>
        <authorList>
            <person name="Margot Z."/>
            <person name="Christophe K."/>
            <person name="Cabau C."/>
            <person name="Louis A."/>
            <person name="Berthelot C."/>
            <person name="Parey E."/>
            <person name="Roest Crollius H."/>
            <person name="Montfort J."/>
            <person name="Robinson-Rechavi M."/>
            <person name="Bucao C."/>
            <person name="Bouchez O."/>
            <person name="Gislard M."/>
            <person name="Lluch J."/>
            <person name="Milhes M."/>
            <person name="Lampietro C."/>
            <person name="Lopez Roques C."/>
            <person name="Donnadieu C."/>
            <person name="Braasch I."/>
            <person name="Desvignes T."/>
            <person name="Postlethwait J."/>
            <person name="Bobe J."/>
            <person name="Guiguen Y."/>
        </authorList>
    </citation>
    <scope>NUCLEOTIDE SEQUENCE</scope>
    <source>
        <strain evidence="2">M-15738</strain>
        <tissue evidence="2">Blood</tissue>
    </source>
</reference>
<dbReference type="PANTHER" id="PTHR34488">
    <property type="entry name" value="SI:CH211-245H14.1-RELATED"/>
    <property type="match status" value="1"/>
</dbReference>
<dbReference type="EMBL" id="JADWDJ010000005">
    <property type="protein sequence ID" value="KAG5280917.1"/>
    <property type="molecule type" value="Genomic_DNA"/>
</dbReference>
<dbReference type="AlphaFoldDB" id="A0AAV6H4I7"/>
<evidence type="ECO:0000256" key="1">
    <source>
        <dbReference type="SAM" id="Phobius"/>
    </source>
</evidence>
<dbReference type="PANTHER" id="PTHR34488:SF1">
    <property type="entry name" value="SI:CH211-245H14.1-RELATED"/>
    <property type="match status" value="1"/>
</dbReference>
<name>A0AAV6H4I7_9TELE</name>
<feature type="transmembrane region" description="Helical" evidence="1">
    <location>
        <begin position="145"/>
        <end position="165"/>
    </location>
</feature>
<keyword evidence="1" id="KW-0472">Membrane</keyword>
<sequence length="217" mass="23984">MANAFILLLGNTANAHREFIRLVAQKVSVNEVPNIQKCDIILAFCPIVSRVGTDIEAALTRIPDIGKPVILAVLHHTFDRDYVVPNTSRFVQRPNVTTVDCIFSEDEGLFACPRNDAAVDTVKDTFQPQQPAGRAQSDFTAAVDFVLQCVMLPLTLIFVCLDLLCDLLSDAPPRHRSALRDRFSNTYVLLLAVVSAWVVVVIILIIMLTMLFTTDSA</sequence>
<protein>
    <submittedName>
        <fullName evidence="2">Uncharacterized protein</fullName>
    </submittedName>
</protein>
<evidence type="ECO:0000313" key="3">
    <source>
        <dbReference type="Proteomes" id="UP000823561"/>
    </source>
</evidence>
<keyword evidence="1" id="KW-1133">Transmembrane helix</keyword>
<keyword evidence="3" id="KW-1185">Reference proteome</keyword>
<feature type="transmembrane region" description="Helical" evidence="1">
    <location>
        <begin position="186"/>
        <end position="212"/>
    </location>
</feature>
<dbReference type="Proteomes" id="UP000823561">
    <property type="component" value="Chromosome 5"/>
</dbReference>